<dbReference type="STRING" id="235279.HH_0961"/>
<sequence length="55" mass="6223">MKSIQHKLLHIAFCLSIGFSIAQANFPVIDVSSIAQSIMQYTQMVREFTKYSSRG</sequence>
<evidence type="ECO:0000256" key="1">
    <source>
        <dbReference type="SAM" id="SignalP"/>
    </source>
</evidence>
<organism evidence="2 3">
    <name type="scientific">Helicobacter hepaticus (strain ATCC 51449 / 3B1)</name>
    <dbReference type="NCBI Taxonomy" id="235279"/>
    <lineage>
        <taxon>Bacteria</taxon>
        <taxon>Pseudomonadati</taxon>
        <taxon>Campylobacterota</taxon>
        <taxon>Epsilonproteobacteria</taxon>
        <taxon>Campylobacterales</taxon>
        <taxon>Helicobacteraceae</taxon>
        <taxon>Helicobacter</taxon>
    </lineage>
</organism>
<proteinExistence type="predicted"/>
<reference evidence="2 3" key="1">
    <citation type="journal article" date="2003" name="Proc. Natl. Acad. Sci. U.S.A.">
        <title>The complete genome sequence of the carcinogenic bacterium Helicobacter hepaticus.</title>
        <authorList>
            <person name="Suerbaum S."/>
            <person name="Josenhans C."/>
            <person name="Sterzenbach T."/>
            <person name="Drescher B."/>
            <person name="Brandt P."/>
            <person name="Bell M."/>
            <person name="Droege M."/>
            <person name="Fartmann B."/>
            <person name="Fischer H.-P."/>
            <person name="Ge Z."/>
            <person name="Hoerster A."/>
            <person name="Holland R."/>
            <person name="Klein K."/>
            <person name="Koenig J."/>
            <person name="Macko L."/>
            <person name="Mendz G.L."/>
            <person name="Nyakatura G."/>
            <person name="Schauer D.B."/>
            <person name="Shen Z."/>
            <person name="Weber J."/>
            <person name="Frosch M."/>
            <person name="Fox J.G."/>
        </authorList>
    </citation>
    <scope>NUCLEOTIDE SEQUENCE [LARGE SCALE GENOMIC DNA]</scope>
    <source>
        <strain evidence="3">ATCC 51449 / 3B1</strain>
    </source>
</reference>
<keyword evidence="3" id="KW-1185">Reference proteome</keyword>
<name>Q7VHK6_HELHP</name>
<feature type="signal peptide" evidence="1">
    <location>
        <begin position="1"/>
        <end position="24"/>
    </location>
</feature>
<dbReference type="OrthoDB" id="5327990at2"/>
<keyword evidence="1" id="KW-0732">Signal</keyword>
<dbReference type="AlphaFoldDB" id="Q7VHK6"/>
<dbReference type="KEGG" id="hhe:HH_0961"/>
<dbReference type="HOGENOM" id="CLU_3026039_0_0_7"/>
<protein>
    <submittedName>
        <fullName evidence="2">Uncharacterized protein</fullName>
    </submittedName>
</protein>
<dbReference type="RefSeq" id="WP_011115801.1">
    <property type="nucleotide sequence ID" value="NC_004917.1"/>
</dbReference>
<gene>
    <name evidence="2" type="ordered locus">HH_0961</name>
</gene>
<feature type="chain" id="PRO_5004295867" evidence="1">
    <location>
        <begin position="25"/>
        <end position="55"/>
    </location>
</feature>
<evidence type="ECO:0000313" key="3">
    <source>
        <dbReference type="Proteomes" id="UP000002495"/>
    </source>
</evidence>
<dbReference type="EMBL" id="AE017125">
    <property type="protein sequence ID" value="AAP77558.1"/>
    <property type="molecule type" value="Genomic_DNA"/>
</dbReference>
<accession>Q7VHK6</accession>
<dbReference type="Proteomes" id="UP000002495">
    <property type="component" value="Chromosome"/>
</dbReference>
<evidence type="ECO:0000313" key="2">
    <source>
        <dbReference type="EMBL" id="AAP77558.1"/>
    </source>
</evidence>